<evidence type="ECO:0000313" key="1">
    <source>
        <dbReference type="EMBL" id="SVE60084.1"/>
    </source>
</evidence>
<name>A0A383EU16_9ZZZZ</name>
<sequence length="26" mass="2834">MTNVIVLLTDQQALHSIGSYGSQVCR</sequence>
<gene>
    <name evidence="1" type="ORF">METZ01_LOCUS512938</name>
</gene>
<organism evidence="1">
    <name type="scientific">marine metagenome</name>
    <dbReference type="NCBI Taxonomy" id="408172"/>
    <lineage>
        <taxon>unclassified sequences</taxon>
        <taxon>metagenomes</taxon>
        <taxon>ecological metagenomes</taxon>
    </lineage>
</organism>
<reference evidence="1" key="1">
    <citation type="submission" date="2018-05" db="EMBL/GenBank/DDBJ databases">
        <authorList>
            <person name="Lanie J.A."/>
            <person name="Ng W.-L."/>
            <person name="Kazmierczak K.M."/>
            <person name="Andrzejewski T.M."/>
            <person name="Davidsen T.M."/>
            <person name="Wayne K.J."/>
            <person name="Tettelin H."/>
            <person name="Glass J.I."/>
            <person name="Rusch D."/>
            <person name="Podicherti R."/>
            <person name="Tsui H.-C.T."/>
            <person name="Winkler M.E."/>
        </authorList>
    </citation>
    <scope>NUCLEOTIDE SEQUENCE</scope>
</reference>
<dbReference type="EMBL" id="UINC01228673">
    <property type="protein sequence ID" value="SVE60084.1"/>
    <property type="molecule type" value="Genomic_DNA"/>
</dbReference>
<proteinExistence type="predicted"/>
<feature type="non-terminal residue" evidence="1">
    <location>
        <position position="26"/>
    </location>
</feature>
<accession>A0A383EU16</accession>
<protein>
    <submittedName>
        <fullName evidence="1">Uncharacterized protein</fullName>
    </submittedName>
</protein>
<dbReference type="AlphaFoldDB" id="A0A383EU16"/>